<sequence>MENGLFVSQTFTATWSFTTSWTEIFASTISMFCTW</sequence>
<protein>
    <submittedName>
        <fullName evidence="2">Uncharacterized protein</fullName>
    </submittedName>
</protein>
<dbReference type="Proteomes" id="UP000887565">
    <property type="component" value="Unplaced"/>
</dbReference>
<accession>A0A915JGI6</accession>
<dbReference type="AlphaFoldDB" id="A0A915JGI6"/>
<reference evidence="2" key="1">
    <citation type="submission" date="2022-11" db="UniProtKB">
        <authorList>
            <consortium name="WormBaseParasite"/>
        </authorList>
    </citation>
    <scope>IDENTIFICATION</scope>
</reference>
<evidence type="ECO:0000313" key="1">
    <source>
        <dbReference type="Proteomes" id="UP000887565"/>
    </source>
</evidence>
<keyword evidence="1" id="KW-1185">Reference proteome</keyword>
<proteinExistence type="predicted"/>
<name>A0A915JGI6_ROMCU</name>
<dbReference type="WBParaSite" id="nRc.2.0.1.t24763-RA">
    <property type="protein sequence ID" value="nRc.2.0.1.t24763-RA"/>
    <property type="gene ID" value="nRc.2.0.1.g24763"/>
</dbReference>
<organism evidence="1 2">
    <name type="scientific">Romanomermis culicivorax</name>
    <name type="common">Nematode worm</name>
    <dbReference type="NCBI Taxonomy" id="13658"/>
    <lineage>
        <taxon>Eukaryota</taxon>
        <taxon>Metazoa</taxon>
        <taxon>Ecdysozoa</taxon>
        <taxon>Nematoda</taxon>
        <taxon>Enoplea</taxon>
        <taxon>Dorylaimia</taxon>
        <taxon>Mermithida</taxon>
        <taxon>Mermithoidea</taxon>
        <taxon>Mermithidae</taxon>
        <taxon>Romanomermis</taxon>
    </lineage>
</organism>
<evidence type="ECO:0000313" key="2">
    <source>
        <dbReference type="WBParaSite" id="nRc.2.0.1.t24763-RA"/>
    </source>
</evidence>